<sequence length="139" mass="15789">MKKLLAAFSAAALLAAPAMLEARDFDPVPRLILRPHGGQIVKSRRIGEDKFEVEYFLRRGRIRDLADEARSNAENNGFRTVKAKVSPSKATLEFRRGPQEMDIRIKEKWTGGISYEAELDLNRDKMSEMPMPAEQAEQE</sequence>
<reference evidence="2 3" key="1">
    <citation type="submission" date="2022-02" db="EMBL/GenBank/DDBJ databases">
        <title>Genome sequence data of Kingella unionensis sp. nov. strain CICC 24913 (CCUG 75125).</title>
        <authorList>
            <person name="Xiao M."/>
        </authorList>
    </citation>
    <scope>NUCLEOTIDE SEQUENCE [LARGE SCALE GENOMIC DNA]</scope>
    <source>
        <strain evidence="2 3">CICC 24913</strain>
    </source>
</reference>
<name>A0ABS9NJI9_9NEIS</name>
<keyword evidence="3" id="KW-1185">Reference proteome</keyword>
<dbReference type="Proteomes" id="UP001298424">
    <property type="component" value="Unassembled WGS sequence"/>
</dbReference>
<evidence type="ECO:0000313" key="3">
    <source>
        <dbReference type="Proteomes" id="UP001298424"/>
    </source>
</evidence>
<organism evidence="2 3">
    <name type="scientific">Kingella pumchi</name>
    <dbReference type="NCBI Taxonomy" id="2779506"/>
    <lineage>
        <taxon>Bacteria</taxon>
        <taxon>Pseudomonadati</taxon>
        <taxon>Pseudomonadota</taxon>
        <taxon>Betaproteobacteria</taxon>
        <taxon>Neisseriales</taxon>
        <taxon>Neisseriaceae</taxon>
        <taxon>Kingella</taxon>
    </lineage>
</organism>
<evidence type="ECO:0000256" key="1">
    <source>
        <dbReference type="SAM" id="SignalP"/>
    </source>
</evidence>
<evidence type="ECO:0000313" key="2">
    <source>
        <dbReference type="EMBL" id="MCG6502959.1"/>
    </source>
</evidence>
<protein>
    <recommendedName>
        <fullName evidence="4">PepSY domain-containing protein</fullName>
    </recommendedName>
</protein>
<keyword evidence="1" id="KW-0732">Signal</keyword>
<gene>
    <name evidence="2" type="ORF">MB824_00360</name>
</gene>
<evidence type="ECO:0008006" key="4">
    <source>
        <dbReference type="Google" id="ProtNLM"/>
    </source>
</evidence>
<feature type="signal peptide" evidence="1">
    <location>
        <begin position="1"/>
        <end position="22"/>
    </location>
</feature>
<proteinExistence type="predicted"/>
<dbReference type="EMBL" id="JAKOOW010000001">
    <property type="protein sequence ID" value="MCG6502959.1"/>
    <property type="molecule type" value="Genomic_DNA"/>
</dbReference>
<dbReference type="RefSeq" id="WP_238744842.1">
    <property type="nucleotide sequence ID" value="NZ_JAKOOW010000001.1"/>
</dbReference>
<comment type="caution">
    <text evidence="2">The sequence shown here is derived from an EMBL/GenBank/DDBJ whole genome shotgun (WGS) entry which is preliminary data.</text>
</comment>
<accession>A0ABS9NJI9</accession>
<feature type="chain" id="PRO_5045247819" description="PepSY domain-containing protein" evidence="1">
    <location>
        <begin position="23"/>
        <end position="139"/>
    </location>
</feature>